<geneLocation type="mitochondrion" evidence="1"/>
<keyword evidence="1" id="KW-0496">Mitochondrion</keyword>
<dbReference type="GeneID" id="27436964"/>
<sequence length="54" mass="6107">MPQLSPMLGFLMFFMILSSYLLLVCSFSKGAPFISSTKGLSQNSEKHFQPFIMK</sequence>
<accession>A0A2Z1I8X0</accession>
<dbReference type="EMBL" id="KU317089">
    <property type="protein sequence ID" value="AMX21568.1"/>
    <property type="molecule type" value="Genomic_DNA"/>
</dbReference>
<reference evidence="1" key="1">
    <citation type="journal article" date="2016" name="Mitochondrial DNA Part B Resour">
        <title>Low-coverage genome sequencing yields the complete mitogenome of Pyjama Slug, Chromodoris quadricolor (Mollusca: Chromodorididae).</title>
        <authorList>
            <person name="Xiang P."/>
            <person name="Lin M."/>
            <person name="Zhao L."/>
            <person name="Shen K.-N."/>
            <person name="Hsiao C.-D."/>
        </authorList>
    </citation>
    <scope>NUCLEOTIDE SEQUENCE</scope>
    <source>
        <tissue evidence="1">Muscle</tissue>
    </source>
</reference>
<dbReference type="AlphaFoldDB" id="A0A2Z1I8X0"/>
<proteinExistence type="predicted"/>
<evidence type="ECO:0000313" key="1">
    <source>
        <dbReference type="EMBL" id="AMX21568.1"/>
    </source>
</evidence>
<protein>
    <submittedName>
        <fullName evidence="1">ATP synthase F0 subunit 8</fullName>
    </submittedName>
</protein>
<dbReference type="RefSeq" id="YP_009250331.1">
    <property type="nucleotide sequence ID" value="NC_030004.1"/>
</dbReference>
<organism evidence="1">
    <name type="scientific">Chromodoris quadricolor</name>
    <name type="common">Sea slug</name>
    <dbReference type="NCBI Taxonomy" id="76164"/>
    <lineage>
        <taxon>Eukaryota</taxon>
        <taxon>Metazoa</taxon>
        <taxon>Spiralia</taxon>
        <taxon>Lophotrochozoa</taxon>
        <taxon>Mollusca</taxon>
        <taxon>Gastropoda</taxon>
        <taxon>Heterobranchia</taxon>
        <taxon>Euthyneura</taxon>
        <taxon>Nudipleura</taxon>
        <taxon>Nudibranchia</taxon>
        <taxon>Doridina</taxon>
        <taxon>Eudoridoidea</taxon>
        <taxon>Chromodorididae</taxon>
        <taxon>Chromodoris</taxon>
    </lineage>
</organism>
<gene>
    <name evidence="1" type="primary">atp8</name>
</gene>
<dbReference type="CTD" id="4509"/>
<name>A0A2Z1I8X0_CHRQU</name>